<gene>
    <name evidence="1" type="ORF">LV84_02111</name>
</gene>
<accession>A0A2W7RF17</accession>
<comment type="caution">
    <text evidence="1">The sequence shown here is derived from an EMBL/GenBank/DDBJ whole genome shotgun (WGS) entry which is preliminary data.</text>
</comment>
<reference evidence="1 2" key="1">
    <citation type="submission" date="2018-06" db="EMBL/GenBank/DDBJ databases">
        <title>Genomic Encyclopedia of Archaeal and Bacterial Type Strains, Phase II (KMG-II): from individual species to whole genera.</title>
        <authorList>
            <person name="Goeker M."/>
        </authorList>
    </citation>
    <scope>NUCLEOTIDE SEQUENCE [LARGE SCALE GENOMIC DNA]</scope>
    <source>
        <strain evidence="1 2">DSM 22686</strain>
    </source>
</reference>
<organism evidence="1 2">
    <name type="scientific">Algoriphagus ratkowskyi</name>
    <dbReference type="NCBI Taxonomy" id="57028"/>
    <lineage>
        <taxon>Bacteria</taxon>
        <taxon>Pseudomonadati</taxon>
        <taxon>Bacteroidota</taxon>
        <taxon>Cytophagia</taxon>
        <taxon>Cytophagales</taxon>
        <taxon>Cyclobacteriaceae</taxon>
        <taxon>Algoriphagus</taxon>
    </lineage>
</organism>
<proteinExistence type="predicted"/>
<dbReference type="EMBL" id="QKZU01000007">
    <property type="protein sequence ID" value="PZX56980.1"/>
    <property type="molecule type" value="Genomic_DNA"/>
</dbReference>
<sequence>MIELRKFKCRLLNNHINYNSKRMVYKLMERINLEHPSTSNFPFQLQIPPFDLILGFNFYP</sequence>
<protein>
    <submittedName>
        <fullName evidence="1">Uncharacterized protein</fullName>
    </submittedName>
</protein>
<evidence type="ECO:0000313" key="2">
    <source>
        <dbReference type="Proteomes" id="UP000249115"/>
    </source>
</evidence>
<evidence type="ECO:0000313" key="1">
    <source>
        <dbReference type="EMBL" id="PZX56980.1"/>
    </source>
</evidence>
<dbReference type="Proteomes" id="UP000249115">
    <property type="component" value="Unassembled WGS sequence"/>
</dbReference>
<name>A0A2W7RF17_9BACT</name>
<dbReference type="AlphaFoldDB" id="A0A2W7RF17"/>